<feature type="domain" description="Methyltransferase type 11" evidence="1">
    <location>
        <begin position="226"/>
        <end position="289"/>
    </location>
</feature>
<dbReference type="CDD" id="cd02440">
    <property type="entry name" value="AdoMet_MTases"/>
    <property type="match status" value="1"/>
</dbReference>
<dbReference type="EMBL" id="MFDM01000020">
    <property type="protein sequence ID" value="OGE42838.1"/>
    <property type="molecule type" value="Genomic_DNA"/>
</dbReference>
<dbReference type="InterPro" id="IPR013216">
    <property type="entry name" value="Methyltransf_11"/>
</dbReference>
<reference evidence="2 3" key="1">
    <citation type="journal article" date="2016" name="Nat. Commun.">
        <title>Thousands of microbial genomes shed light on interconnected biogeochemical processes in an aquifer system.</title>
        <authorList>
            <person name="Anantharaman K."/>
            <person name="Brown C.T."/>
            <person name="Hug L.A."/>
            <person name="Sharon I."/>
            <person name="Castelle C.J."/>
            <person name="Probst A.J."/>
            <person name="Thomas B.C."/>
            <person name="Singh A."/>
            <person name="Wilkins M.J."/>
            <person name="Karaoz U."/>
            <person name="Brodie E.L."/>
            <person name="Williams K.H."/>
            <person name="Hubbard S.S."/>
            <person name="Banfield J.F."/>
        </authorList>
    </citation>
    <scope>NUCLEOTIDE SEQUENCE [LARGE SCALE GENOMIC DNA]</scope>
</reference>
<dbReference type="GO" id="GO:0008757">
    <property type="term" value="F:S-adenosylmethionine-dependent methyltransferase activity"/>
    <property type="evidence" value="ECO:0007669"/>
    <property type="project" value="InterPro"/>
</dbReference>
<evidence type="ECO:0000313" key="3">
    <source>
        <dbReference type="Proteomes" id="UP000178565"/>
    </source>
</evidence>
<evidence type="ECO:0000259" key="1">
    <source>
        <dbReference type="Pfam" id="PF08241"/>
    </source>
</evidence>
<dbReference type="InterPro" id="IPR029063">
    <property type="entry name" value="SAM-dependent_MTases_sf"/>
</dbReference>
<dbReference type="SUPFAM" id="SSF53335">
    <property type="entry name" value="S-adenosyl-L-methionine-dependent methyltransferases"/>
    <property type="match status" value="1"/>
</dbReference>
<proteinExistence type="predicted"/>
<gene>
    <name evidence="2" type="ORF">A3B45_01190</name>
</gene>
<name>A0A1F5KPJ5_9BACT</name>
<dbReference type="AlphaFoldDB" id="A0A1F5KPJ5"/>
<dbReference type="Gene3D" id="3.40.50.150">
    <property type="entry name" value="Vaccinia Virus protein VP39"/>
    <property type="match status" value="1"/>
</dbReference>
<sequence length="353" mass="40272">MKDSFDPNLLSELVDSAHNPPGGDPVLAAFYSCLVEMAGNDEPITTVLMSVKKKRPDITYKHLVNLIYRAFQAVKFKKKDLSYQILLDTTGWRKELKKLYSDQKDRTYFEKLLRTKSTTTTIYQRYAGPYAIAAYFWDSKPVLLADLGCGGNYGLRGIEVGAPFKHIDDQTPGKIVQKLIDKKINFKEGLAIDKENPDDPKVSLWRMACSFYPQELPTIDSVMKFESKIQQSTKVKFIQADLLSSQRLPANSCDVVILSMILYQLNLGQQLSLIVRAKRLLKKGGIMIVQDFAAKNLVNPQHLDFNDSWFGQQFSFRTFVTGSKTNWVFWEIFQWGNGRCLSVRAGEDFARIF</sequence>
<evidence type="ECO:0000313" key="2">
    <source>
        <dbReference type="EMBL" id="OGE42838.1"/>
    </source>
</evidence>
<accession>A0A1F5KPJ5</accession>
<organism evidence="2 3">
    <name type="scientific">Candidatus Daviesbacteria bacterium RIFCSPLOWO2_01_FULL_39_12</name>
    <dbReference type="NCBI Taxonomy" id="1797785"/>
    <lineage>
        <taxon>Bacteria</taxon>
        <taxon>Candidatus Daviesiibacteriota</taxon>
    </lineage>
</organism>
<dbReference type="Pfam" id="PF08241">
    <property type="entry name" value="Methyltransf_11"/>
    <property type="match status" value="1"/>
</dbReference>
<dbReference type="STRING" id="1797785.A3B45_01190"/>
<dbReference type="Proteomes" id="UP000178565">
    <property type="component" value="Unassembled WGS sequence"/>
</dbReference>
<protein>
    <recommendedName>
        <fullName evidence="1">Methyltransferase type 11 domain-containing protein</fullName>
    </recommendedName>
</protein>
<comment type="caution">
    <text evidence="2">The sequence shown here is derived from an EMBL/GenBank/DDBJ whole genome shotgun (WGS) entry which is preliminary data.</text>
</comment>